<feature type="chain" id="PRO_5025711724" description="Zona pellucida sperm-binding protein 3" evidence="14">
    <location>
        <begin position="27"/>
        <end position="512"/>
    </location>
</feature>
<dbReference type="Proteomes" id="UP000002852">
    <property type="component" value="Unassembled WGS sequence"/>
</dbReference>
<sequence>MDMFWLWCNLLLGVMFSGVCPHLALALKSSQYAPYSSLPRPRPQQTLAMVQQEQHQPELVNTVRVVCHPDSLEVVIAADMFAVGAPVDNRELRLGVEDNEFCRAAATSAEEYRIVVGLDDCGTKHWMTKDSLVYTNLLVYSPLASPSGVVHMDEAVIPVECHYERKYGVSSSSLMPTWIPFVSTQAGVETLHFSLKLMNDDWMYERGANVFFLGEPINLEASVRIGHHMGLRVFLSSCVATLQPALNSDPKYIFIENGCLVDSQLPNSKAQFLPRTRDDKLQLTIDAFKFHNDDRGQLYITCHLTAVPVNDVEAPNKACTFLNGRWRSADGNDYLCGYCKAQNQVPGKSGIPGMVGPRGFGKVAAAESMWWSGLKTSKALWERDTRVGPLTILPLSKSVRLPFEELPSVIQKLYRPTLYGSHWRSGIYKTDLGKGLLHERSTSELDAENETGLKGDFEEAGLHDEAANKFTLKSLDASMVNYTKSGYTSSTSTVKNATATETDLSDLSEPLK</sequence>
<dbReference type="SMART" id="SM00241">
    <property type="entry name" value="ZP"/>
    <property type="match status" value="1"/>
</dbReference>
<dbReference type="InterPro" id="IPR001507">
    <property type="entry name" value="ZP_dom"/>
</dbReference>
<comment type="domain">
    <text evidence="14">The ZP domain is involved in the polymerization of the ZP proteins to form the zona pellucida.</text>
</comment>
<dbReference type="STRING" id="8083.ENSXMAP00000014401"/>
<evidence type="ECO:0000256" key="7">
    <source>
        <dbReference type="ARBA" id="ARBA00022685"/>
    </source>
</evidence>
<evidence type="ECO:0000256" key="6">
    <source>
        <dbReference type="ARBA" id="ARBA00022530"/>
    </source>
</evidence>
<keyword evidence="8" id="KW-0812">Transmembrane</keyword>
<dbReference type="FunFam" id="2.60.40.3210:FF:000001">
    <property type="entry name" value="Zona pellucida sperm-binding protein 3"/>
    <property type="match status" value="1"/>
</dbReference>
<evidence type="ECO:0000256" key="3">
    <source>
        <dbReference type="ARBA" id="ARBA00017980"/>
    </source>
</evidence>
<evidence type="ECO:0000256" key="10">
    <source>
        <dbReference type="ARBA" id="ARBA00022989"/>
    </source>
</evidence>
<dbReference type="KEGG" id="xma:102218551"/>
<dbReference type="GeneTree" id="ENSGT01030000234567"/>
<evidence type="ECO:0000313" key="18">
    <source>
        <dbReference type="Proteomes" id="UP000002852"/>
    </source>
</evidence>
<feature type="domain" description="ZP" evidence="16">
    <location>
        <begin position="66"/>
        <end position="326"/>
    </location>
</feature>
<dbReference type="PANTHER" id="PTHR11576">
    <property type="entry name" value="ZONA PELLUCIDA SPERM-BINDING PROTEIN 3"/>
    <property type="match status" value="1"/>
</dbReference>
<dbReference type="OrthoDB" id="8880842at2759"/>
<comment type="subcellular location">
    <subcellularLocation>
        <location evidence="1">Secreted</location>
        <location evidence="1">Extracellular space</location>
        <location evidence="1">Extracellular matrix</location>
    </subcellularLocation>
    <subcellularLocation>
        <location evidence="14">Zona pellucida</location>
    </subcellularLocation>
    <subcellularLocation>
        <location evidence="14">Cell membrane</location>
        <topology evidence="14">Single-pass type I membrane protein</topology>
    </subcellularLocation>
</comment>
<reference evidence="17" key="4">
    <citation type="submission" date="2025-09" db="UniProtKB">
        <authorList>
            <consortium name="Ensembl"/>
        </authorList>
    </citation>
    <scope>IDENTIFICATION</scope>
    <source>
        <strain evidence="17">JP 163 A</strain>
    </source>
</reference>
<dbReference type="InterPro" id="IPR055355">
    <property type="entry name" value="ZP-C"/>
</dbReference>
<evidence type="ECO:0000256" key="11">
    <source>
        <dbReference type="ARBA" id="ARBA00023136"/>
    </source>
</evidence>
<evidence type="ECO:0000256" key="12">
    <source>
        <dbReference type="ARBA" id="ARBA00023157"/>
    </source>
</evidence>
<dbReference type="GO" id="GO:0035805">
    <property type="term" value="C:egg coat"/>
    <property type="evidence" value="ECO:0007669"/>
    <property type="project" value="UniProtKB-SubCell"/>
</dbReference>
<reference evidence="18" key="1">
    <citation type="submission" date="2012-01" db="EMBL/GenBank/DDBJ databases">
        <authorList>
            <person name="Walter R."/>
            <person name="Schartl M."/>
            <person name="Warren W."/>
        </authorList>
    </citation>
    <scope>NUCLEOTIDE SEQUENCE [LARGE SCALE GENOMIC DNA]</scope>
    <source>
        <strain evidence="18">JP 163 A</strain>
    </source>
</reference>
<dbReference type="Gene3D" id="2.60.40.3210">
    <property type="entry name" value="Zona pellucida, ZP-N domain"/>
    <property type="match status" value="1"/>
</dbReference>
<name>M4AIV7_XIPMA</name>
<dbReference type="InterPro" id="IPR048290">
    <property type="entry name" value="ZP_chr"/>
</dbReference>
<dbReference type="Pfam" id="PF00100">
    <property type="entry name" value="Zona_pellucida"/>
    <property type="match status" value="1"/>
</dbReference>
<evidence type="ECO:0000256" key="14">
    <source>
        <dbReference type="RuleBase" id="RU367066"/>
    </source>
</evidence>
<dbReference type="GO" id="GO:0007339">
    <property type="term" value="P:binding of sperm to zona pellucida"/>
    <property type="evidence" value="ECO:0007669"/>
    <property type="project" value="UniProtKB-UniRule"/>
</dbReference>
<comment type="PTM">
    <text evidence="14">Proteolytically cleaved before the transmembrane segment to yield the secreted ectodomain incorporated in the zona pellucida.</text>
</comment>
<evidence type="ECO:0000256" key="13">
    <source>
        <dbReference type="ARBA" id="ARBA00023180"/>
    </source>
</evidence>
<keyword evidence="9 14" id="KW-0732">Signal</keyword>
<dbReference type="AlphaFoldDB" id="M4AIV7"/>
<dbReference type="GO" id="GO:0035803">
    <property type="term" value="P:egg coat formation"/>
    <property type="evidence" value="ECO:0007669"/>
    <property type="project" value="UniProtKB-UniRule"/>
</dbReference>
<protein>
    <recommendedName>
        <fullName evidence="3 14">Zona pellucida sperm-binding protein 3</fullName>
    </recommendedName>
</protein>
<keyword evidence="18" id="KW-1185">Reference proteome</keyword>
<accession>M4AIV7</accession>
<keyword evidence="13" id="KW-0325">Glycoprotein</keyword>
<evidence type="ECO:0000256" key="15">
    <source>
        <dbReference type="SAM" id="MobiDB-lite"/>
    </source>
</evidence>
<evidence type="ECO:0000256" key="9">
    <source>
        <dbReference type="ARBA" id="ARBA00022729"/>
    </source>
</evidence>
<dbReference type="InParanoid" id="M4AIV7"/>
<proteinExistence type="inferred from homology"/>
<dbReference type="Gene3D" id="2.60.40.4100">
    <property type="entry name" value="Zona pellucida, ZP-C domain"/>
    <property type="match status" value="1"/>
</dbReference>
<evidence type="ECO:0000256" key="5">
    <source>
        <dbReference type="ARBA" id="ARBA00022525"/>
    </source>
</evidence>
<reference evidence="17" key="3">
    <citation type="submission" date="2025-08" db="UniProtKB">
        <authorList>
            <consortium name="Ensembl"/>
        </authorList>
    </citation>
    <scope>IDENTIFICATION</scope>
    <source>
        <strain evidence="17">JP 163 A</strain>
    </source>
</reference>
<comment type="function">
    <text evidence="14">Component of the zona pellucida, an extracellular matrix surrounding oocytes which mediates sperm binding, induction of the acrosome reaction and prevents post-fertilization polyspermy. The zona pellucida is composed of 3 to 4 glycoproteins, ZP1, ZP2, ZP3, and ZP4. ZP3 is essential for sperm binding and zona matrix formation.</text>
</comment>
<keyword evidence="4 14" id="KW-1003">Cell membrane</keyword>
<evidence type="ECO:0000256" key="1">
    <source>
        <dbReference type="ARBA" id="ARBA00004498"/>
    </source>
</evidence>
<keyword evidence="11" id="KW-0472">Membrane</keyword>
<keyword evidence="12 14" id="KW-1015">Disulfide bond</keyword>
<dbReference type="PRINTS" id="PR00023">
    <property type="entry name" value="ZPELLUCIDA"/>
</dbReference>
<dbReference type="eggNOG" id="ENOG502QSZF">
    <property type="taxonomic scope" value="Eukaryota"/>
</dbReference>
<dbReference type="GO" id="GO:2000344">
    <property type="term" value="P:positive regulation of acrosome reaction"/>
    <property type="evidence" value="ECO:0007669"/>
    <property type="project" value="UniProtKB-UniRule"/>
</dbReference>
<dbReference type="InterPro" id="IPR042235">
    <property type="entry name" value="ZP-C_dom"/>
</dbReference>
<dbReference type="RefSeq" id="XP_005806406.2">
    <property type="nucleotide sequence ID" value="XM_005806349.2"/>
</dbReference>
<dbReference type="GO" id="GO:0005886">
    <property type="term" value="C:plasma membrane"/>
    <property type="evidence" value="ECO:0007669"/>
    <property type="project" value="UniProtKB-SubCell"/>
</dbReference>
<feature type="region of interest" description="Disordered" evidence="15">
    <location>
        <begin position="487"/>
        <end position="512"/>
    </location>
</feature>
<keyword evidence="10" id="KW-1133">Transmembrane helix</keyword>
<dbReference type="FunFam" id="2.60.40.4100:FF:000002">
    <property type="entry name" value="Zona pellucida sperm-binding protein 3"/>
    <property type="match status" value="1"/>
</dbReference>
<keyword evidence="7 14" id="KW-0165">Cleavage on pair of basic residues</keyword>
<dbReference type="GO" id="GO:0035804">
    <property type="term" value="F:structural constituent of egg coat"/>
    <property type="evidence" value="ECO:0007669"/>
    <property type="project" value="UniProtKB-UniRule"/>
</dbReference>
<dbReference type="HOGENOM" id="CLU_529540_0_0_1"/>
<evidence type="ECO:0000256" key="8">
    <source>
        <dbReference type="ARBA" id="ARBA00022692"/>
    </source>
</evidence>
<keyword evidence="5 14" id="KW-0964">Secreted</keyword>
<dbReference type="InterPro" id="IPR055356">
    <property type="entry name" value="ZP-N"/>
</dbReference>
<dbReference type="GO" id="GO:0032190">
    <property type="term" value="F:acrosin binding"/>
    <property type="evidence" value="ECO:0007669"/>
    <property type="project" value="TreeGrafter"/>
</dbReference>
<evidence type="ECO:0000313" key="17">
    <source>
        <dbReference type="Ensembl" id="ENSXMAP00000014401.2"/>
    </source>
</evidence>
<feature type="signal peptide" evidence="14">
    <location>
        <begin position="1"/>
        <end position="26"/>
    </location>
</feature>
<keyword evidence="6 14" id="KW-0272">Extracellular matrix</keyword>
<dbReference type="GeneID" id="102218551"/>
<dbReference type="Pfam" id="PF23344">
    <property type="entry name" value="ZP-N"/>
    <property type="match status" value="1"/>
</dbReference>
<organism evidence="17 18">
    <name type="scientific">Xiphophorus maculatus</name>
    <name type="common">Southern platyfish</name>
    <name type="synonym">Platypoecilus maculatus</name>
    <dbReference type="NCBI Taxonomy" id="8083"/>
    <lineage>
        <taxon>Eukaryota</taxon>
        <taxon>Metazoa</taxon>
        <taxon>Chordata</taxon>
        <taxon>Craniata</taxon>
        <taxon>Vertebrata</taxon>
        <taxon>Euteleostomi</taxon>
        <taxon>Actinopterygii</taxon>
        <taxon>Neopterygii</taxon>
        <taxon>Teleostei</taxon>
        <taxon>Neoteleostei</taxon>
        <taxon>Acanthomorphata</taxon>
        <taxon>Ovalentaria</taxon>
        <taxon>Atherinomorphae</taxon>
        <taxon>Cyprinodontiformes</taxon>
        <taxon>Poeciliidae</taxon>
        <taxon>Poeciliinae</taxon>
        <taxon>Xiphophorus</taxon>
    </lineage>
</organism>
<dbReference type="OMA" id="YERKYGV"/>
<evidence type="ECO:0000259" key="16">
    <source>
        <dbReference type="PROSITE" id="PS51034"/>
    </source>
</evidence>
<dbReference type="PROSITE" id="PS51034">
    <property type="entry name" value="ZP_2"/>
    <property type="match status" value="1"/>
</dbReference>
<reference evidence="18" key="2">
    <citation type="journal article" date="2013" name="Nat. Genet.">
        <title>The genome of the platyfish, Xiphophorus maculatus, provides insights into evolutionary adaptation and several complex traits.</title>
        <authorList>
            <person name="Schartl M."/>
            <person name="Walter R.B."/>
            <person name="Shen Y."/>
            <person name="Garcia T."/>
            <person name="Catchen J."/>
            <person name="Amores A."/>
            <person name="Braasch I."/>
            <person name="Chalopin D."/>
            <person name="Volff J.N."/>
            <person name="Lesch K.P."/>
            <person name="Bisazza A."/>
            <person name="Minx P."/>
            <person name="Hillier L."/>
            <person name="Wilson R.K."/>
            <person name="Fuerstenberg S."/>
            <person name="Boore J."/>
            <person name="Searle S."/>
            <person name="Postlethwait J.H."/>
            <person name="Warren W.C."/>
        </authorList>
    </citation>
    <scope>NUCLEOTIDE SEQUENCE [LARGE SCALE GENOMIC DNA]</scope>
    <source>
        <strain evidence="18">JP 163 A</strain>
    </source>
</reference>
<comment type="similarity">
    <text evidence="2 14">Belongs to the ZP domain family. ZPC subfamily.</text>
</comment>
<dbReference type="Ensembl" id="ENSXMAT00000014421.2">
    <property type="protein sequence ID" value="ENSXMAP00000014401.2"/>
    <property type="gene ID" value="ENSXMAG00000014374.2"/>
</dbReference>
<evidence type="ECO:0000256" key="4">
    <source>
        <dbReference type="ARBA" id="ARBA00022475"/>
    </source>
</evidence>
<evidence type="ECO:0000256" key="2">
    <source>
        <dbReference type="ARBA" id="ARBA00006735"/>
    </source>
</evidence>
<dbReference type="PANTHER" id="PTHR11576:SF2">
    <property type="entry name" value="ZONA PELLUCIDA SPERM-BINDING PROTEIN 3"/>
    <property type="match status" value="1"/>
</dbReference>